<dbReference type="GO" id="GO:0004930">
    <property type="term" value="F:G protein-coupled receptor activity"/>
    <property type="evidence" value="ECO:0007669"/>
    <property type="project" value="UniProtKB-KW"/>
</dbReference>
<dbReference type="PANTHER" id="PTHR24242">
    <property type="entry name" value="G-PROTEIN COUPLED RECEPTOR"/>
    <property type="match status" value="1"/>
</dbReference>
<evidence type="ECO:0000313" key="16">
    <source>
        <dbReference type="EMBL" id="KAG9489776.1"/>
    </source>
</evidence>
<evidence type="ECO:0000256" key="14">
    <source>
        <dbReference type="RuleBase" id="RU363047"/>
    </source>
</evidence>
<evidence type="ECO:0000313" key="17">
    <source>
        <dbReference type="Proteomes" id="UP000770717"/>
    </source>
</evidence>
<dbReference type="PRINTS" id="PR00237">
    <property type="entry name" value="GPCRRHODOPSN"/>
</dbReference>
<organism evidence="16 17">
    <name type="scientific">Eleutherodactylus coqui</name>
    <name type="common">Puerto Rican coqui</name>
    <dbReference type="NCBI Taxonomy" id="57060"/>
    <lineage>
        <taxon>Eukaryota</taxon>
        <taxon>Metazoa</taxon>
        <taxon>Chordata</taxon>
        <taxon>Craniata</taxon>
        <taxon>Vertebrata</taxon>
        <taxon>Euteleostomi</taxon>
        <taxon>Amphibia</taxon>
        <taxon>Batrachia</taxon>
        <taxon>Anura</taxon>
        <taxon>Neobatrachia</taxon>
        <taxon>Hyloidea</taxon>
        <taxon>Eleutherodactylidae</taxon>
        <taxon>Eleutherodactylinae</taxon>
        <taxon>Eleutherodactylus</taxon>
        <taxon>Eleutherodactylus</taxon>
    </lineage>
</organism>
<feature type="non-terminal residue" evidence="16">
    <location>
        <position position="299"/>
    </location>
</feature>
<reference evidence="16" key="1">
    <citation type="thesis" date="2020" institute="ProQuest LLC" country="789 East Eisenhower Parkway, Ann Arbor, MI, USA">
        <title>Comparative Genomics and Chromosome Evolution.</title>
        <authorList>
            <person name="Mudd A.B."/>
        </authorList>
    </citation>
    <scope>NUCLEOTIDE SEQUENCE</scope>
    <source>
        <strain evidence="16">HN-11 Male</strain>
        <tissue evidence="16">Kidney and liver</tissue>
    </source>
</reference>
<keyword evidence="11" id="KW-0325">Glycoprotein</keyword>
<feature type="transmembrane region" description="Helical" evidence="14">
    <location>
        <begin position="60"/>
        <end position="78"/>
    </location>
</feature>
<evidence type="ECO:0000256" key="9">
    <source>
        <dbReference type="ARBA" id="ARBA00023157"/>
    </source>
</evidence>
<name>A0A8J6FL15_ELECQ</name>
<dbReference type="AlphaFoldDB" id="A0A8J6FL15"/>
<dbReference type="Gene3D" id="1.20.1070.10">
    <property type="entry name" value="Rhodopsin 7-helix transmembrane proteins"/>
    <property type="match status" value="1"/>
</dbReference>
<keyword evidence="9" id="KW-1015">Disulfide bond</keyword>
<feature type="domain" description="G-protein coupled receptors family 1 profile" evidence="15">
    <location>
        <begin position="41"/>
        <end position="286"/>
    </location>
</feature>
<dbReference type="InterPro" id="IPR050939">
    <property type="entry name" value="Olfactory_GPCR1"/>
</dbReference>
<dbReference type="FunFam" id="1.20.1070.10:FF:000010">
    <property type="entry name" value="Olfactory receptor"/>
    <property type="match status" value="1"/>
</dbReference>
<keyword evidence="8 14" id="KW-0472">Membrane</keyword>
<accession>A0A8J6FL15</accession>
<evidence type="ECO:0000256" key="8">
    <source>
        <dbReference type="ARBA" id="ARBA00023136"/>
    </source>
</evidence>
<dbReference type="Proteomes" id="UP000770717">
    <property type="component" value="Unassembled WGS sequence"/>
</dbReference>
<gene>
    <name evidence="16" type="ORF">GDO78_005621</name>
</gene>
<keyword evidence="17" id="KW-1185">Reference proteome</keyword>
<dbReference type="SUPFAM" id="SSF81321">
    <property type="entry name" value="Family A G protein-coupled receptor-like"/>
    <property type="match status" value="1"/>
</dbReference>
<keyword evidence="3 14" id="KW-0716">Sensory transduction</keyword>
<dbReference type="EMBL" id="WNTK01000002">
    <property type="protein sequence ID" value="KAG9489776.1"/>
    <property type="molecule type" value="Genomic_DNA"/>
</dbReference>
<dbReference type="OrthoDB" id="9894882at2759"/>
<feature type="transmembrane region" description="Helical" evidence="14">
    <location>
        <begin position="196"/>
        <end position="220"/>
    </location>
</feature>
<comment type="caution">
    <text evidence="16">The sequence shown here is derived from an EMBL/GenBank/DDBJ whole genome shotgun (WGS) entry which is preliminary data.</text>
</comment>
<dbReference type="CDD" id="cd13954">
    <property type="entry name" value="7tmA_OR"/>
    <property type="match status" value="1"/>
</dbReference>
<evidence type="ECO:0000256" key="13">
    <source>
        <dbReference type="RuleBase" id="RU000688"/>
    </source>
</evidence>
<dbReference type="InterPro" id="IPR000276">
    <property type="entry name" value="GPCR_Rhodpsn"/>
</dbReference>
<keyword evidence="12 13" id="KW-0807">Transducer</keyword>
<evidence type="ECO:0000256" key="2">
    <source>
        <dbReference type="ARBA" id="ARBA00022475"/>
    </source>
</evidence>
<comment type="subcellular location">
    <subcellularLocation>
        <location evidence="1 14">Cell membrane</location>
        <topology evidence="1 14">Multi-pass membrane protein</topology>
    </subcellularLocation>
</comment>
<keyword evidence="6 14" id="KW-1133">Transmembrane helix</keyword>
<keyword evidence="4 13" id="KW-0812">Transmembrane</keyword>
<dbReference type="PRINTS" id="PR00245">
    <property type="entry name" value="OLFACTORYR"/>
</dbReference>
<keyword evidence="2 14" id="KW-1003">Cell membrane</keyword>
<dbReference type="PANTHER" id="PTHR24242:SF403">
    <property type="entry name" value="OLFACTORY RECEPTOR 5V1-LIKE"/>
    <property type="match status" value="1"/>
</dbReference>
<dbReference type="GO" id="GO:0004984">
    <property type="term" value="F:olfactory receptor activity"/>
    <property type="evidence" value="ECO:0007669"/>
    <property type="project" value="InterPro"/>
</dbReference>
<dbReference type="PROSITE" id="PS00237">
    <property type="entry name" value="G_PROTEIN_RECEP_F1_1"/>
    <property type="match status" value="1"/>
</dbReference>
<evidence type="ECO:0000256" key="1">
    <source>
        <dbReference type="ARBA" id="ARBA00004651"/>
    </source>
</evidence>
<protein>
    <recommendedName>
        <fullName evidence="14">Olfactory receptor</fullName>
    </recommendedName>
</protein>
<evidence type="ECO:0000256" key="11">
    <source>
        <dbReference type="ARBA" id="ARBA00023180"/>
    </source>
</evidence>
<feature type="transmembrane region" description="Helical" evidence="14">
    <location>
        <begin position="140"/>
        <end position="161"/>
    </location>
</feature>
<evidence type="ECO:0000256" key="12">
    <source>
        <dbReference type="ARBA" id="ARBA00023224"/>
    </source>
</evidence>
<keyword evidence="10 13" id="KW-0675">Receptor</keyword>
<feature type="transmembrane region" description="Helical" evidence="14">
    <location>
        <begin position="271"/>
        <end position="289"/>
    </location>
</feature>
<evidence type="ECO:0000259" key="15">
    <source>
        <dbReference type="PROSITE" id="PS50262"/>
    </source>
</evidence>
<feature type="transmembrane region" description="Helical" evidence="14">
    <location>
        <begin position="241"/>
        <end position="259"/>
    </location>
</feature>
<comment type="similarity">
    <text evidence="13">Belongs to the G-protein coupled receptor 1 family.</text>
</comment>
<dbReference type="PROSITE" id="PS50262">
    <property type="entry name" value="G_PROTEIN_RECEP_F1_2"/>
    <property type="match status" value="1"/>
</dbReference>
<dbReference type="InterPro" id="IPR017452">
    <property type="entry name" value="GPCR_Rhodpsn_7TM"/>
</dbReference>
<evidence type="ECO:0000256" key="5">
    <source>
        <dbReference type="ARBA" id="ARBA00022725"/>
    </source>
</evidence>
<evidence type="ECO:0000256" key="6">
    <source>
        <dbReference type="ARBA" id="ARBA00022989"/>
    </source>
</evidence>
<evidence type="ECO:0000256" key="3">
    <source>
        <dbReference type="ARBA" id="ARBA00022606"/>
    </source>
</evidence>
<keyword evidence="7 13" id="KW-0297">G-protein coupled receptor</keyword>
<evidence type="ECO:0000256" key="7">
    <source>
        <dbReference type="ARBA" id="ARBA00023040"/>
    </source>
</evidence>
<evidence type="ECO:0000256" key="4">
    <source>
        <dbReference type="ARBA" id="ARBA00022692"/>
    </source>
</evidence>
<dbReference type="GO" id="GO:0005886">
    <property type="term" value="C:plasma membrane"/>
    <property type="evidence" value="ECO:0007669"/>
    <property type="project" value="UniProtKB-SubCell"/>
</dbReference>
<keyword evidence="5 14" id="KW-0552">Olfaction</keyword>
<dbReference type="InterPro" id="IPR000725">
    <property type="entry name" value="Olfact_rcpt"/>
</dbReference>
<proteinExistence type="inferred from homology"/>
<dbReference type="Pfam" id="PF13853">
    <property type="entry name" value="7tm_4"/>
    <property type="match status" value="1"/>
</dbReference>
<sequence length="299" mass="33732">MANANYTTVTEFILIAFEDLNQLHVFLFMVVLMIYITTVSGNILIYLLIKLDVSLHRAMYYFISEFAILEIIFVTIIIPKLLDILIAGRNKISFAACFLQLFCADTAGAVECCLLTVMAFDRHLAITNPLHYYHIMSKAFTKLAIFPWIAGLVVASIPTIFTASLEYCGNTIINHFFCDLAPLQSLACSNPYVSKMVTSVTCIFGILLPFVIIIGFYIHIIMKVLKIKTAGGKHKAFSTCFSHLIVSSLWFGTGIAVYVKPSDSRHDKFLAFIYTIVTPSLNPFIYTFRNRDVKHIFLK</sequence>
<feature type="transmembrane region" description="Helical" evidence="14">
    <location>
        <begin position="25"/>
        <end position="48"/>
    </location>
</feature>
<evidence type="ECO:0000256" key="10">
    <source>
        <dbReference type="ARBA" id="ARBA00023170"/>
    </source>
</evidence>